<dbReference type="PANTHER" id="PTHR47627:SF1">
    <property type="entry name" value="RUBREDOXIN-1-RELATED"/>
    <property type="match status" value="1"/>
</dbReference>
<dbReference type="GeneID" id="9836944"/>
<dbReference type="Proteomes" id="UP000009170">
    <property type="component" value="Unassembled WGS sequence"/>
</dbReference>
<keyword evidence="3" id="KW-0249">Electron transport</keyword>
<dbReference type="GO" id="GO:0005506">
    <property type="term" value="F:iron ion binding"/>
    <property type="evidence" value="ECO:0007669"/>
    <property type="project" value="InterPro"/>
</dbReference>
<name>Q014H1_OSTTA</name>
<dbReference type="InterPro" id="IPR018527">
    <property type="entry name" value="Rubredoxin_Fe_BS"/>
</dbReference>
<dbReference type="STRING" id="70448.Q014H1"/>
<keyword evidence="6" id="KW-0472">Membrane</keyword>
<dbReference type="GO" id="GO:0009507">
    <property type="term" value="C:chloroplast"/>
    <property type="evidence" value="ECO:0007669"/>
    <property type="project" value="TreeGrafter"/>
</dbReference>
<dbReference type="PROSITE" id="PS00202">
    <property type="entry name" value="RUBREDOXIN"/>
    <property type="match status" value="1"/>
</dbReference>
<dbReference type="InParanoid" id="Q014H1"/>
<keyword evidence="1" id="KW-0813">Transport</keyword>
<dbReference type="GO" id="GO:0009055">
    <property type="term" value="F:electron transfer activity"/>
    <property type="evidence" value="ECO:0007669"/>
    <property type="project" value="TreeGrafter"/>
</dbReference>
<evidence type="ECO:0000256" key="1">
    <source>
        <dbReference type="ARBA" id="ARBA00022448"/>
    </source>
</evidence>
<dbReference type="OrthoDB" id="6379857at2759"/>
<keyword evidence="2" id="KW-0479">Metal-binding</keyword>
<sequence>MEPMEEKEERDAYESVGGVNPNLDRENPELAERFAVIGQGDFQCQSCMYEYKPKVGDDFYPVAAGTQFKDLPNDWRCPTCGAEKAKFKSLGKRVAGFEQNQGYGLGTNSMTEGEKSRLIYGALLFFFLVFISGYLLD</sequence>
<dbReference type="SUPFAM" id="SSF57802">
    <property type="entry name" value="Rubredoxin-like"/>
    <property type="match status" value="1"/>
</dbReference>
<feature type="transmembrane region" description="Helical" evidence="6">
    <location>
        <begin position="118"/>
        <end position="136"/>
    </location>
</feature>
<dbReference type="InterPro" id="IPR024935">
    <property type="entry name" value="Rubredoxin_dom"/>
</dbReference>
<dbReference type="RefSeq" id="XP_003080541.1">
    <property type="nucleotide sequence ID" value="XM_003080493.1"/>
</dbReference>
<dbReference type="Pfam" id="PF00301">
    <property type="entry name" value="Rubredoxin"/>
    <property type="match status" value="1"/>
</dbReference>
<keyword evidence="6" id="KW-0812">Transmembrane</keyword>
<proteinExistence type="predicted"/>
<organism evidence="8 9">
    <name type="scientific">Ostreococcus tauri</name>
    <name type="common">Marine green alga</name>
    <dbReference type="NCBI Taxonomy" id="70448"/>
    <lineage>
        <taxon>Eukaryota</taxon>
        <taxon>Viridiplantae</taxon>
        <taxon>Chlorophyta</taxon>
        <taxon>Mamiellophyceae</taxon>
        <taxon>Mamiellales</taxon>
        <taxon>Bathycoccaceae</taxon>
        <taxon>Ostreococcus</taxon>
    </lineage>
</organism>
<dbReference type="InterPro" id="IPR024934">
    <property type="entry name" value="Rubredoxin-like_dom"/>
</dbReference>
<keyword evidence="6" id="KW-1133">Transmembrane helix</keyword>
<evidence type="ECO:0000256" key="4">
    <source>
        <dbReference type="ARBA" id="ARBA00023004"/>
    </source>
</evidence>
<dbReference type="PRINTS" id="PR00163">
    <property type="entry name" value="RUBREDOXIN"/>
</dbReference>
<dbReference type="EMBL" id="CAID01000007">
    <property type="protein sequence ID" value="CAL54708.1"/>
    <property type="molecule type" value="Genomic_DNA"/>
</dbReference>
<evidence type="ECO:0000256" key="5">
    <source>
        <dbReference type="SAM" id="MobiDB-lite"/>
    </source>
</evidence>
<dbReference type="KEGG" id="ota:OT_ostta07g04470"/>
<evidence type="ECO:0000256" key="2">
    <source>
        <dbReference type="ARBA" id="ARBA00022723"/>
    </source>
</evidence>
<evidence type="ECO:0000256" key="3">
    <source>
        <dbReference type="ARBA" id="ARBA00022982"/>
    </source>
</evidence>
<dbReference type="PROSITE" id="PS50903">
    <property type="entry name" value="RUBREDOXIN_LIKE"/>
    <property type="match status" value="1"/>
</dbReference>
<keyword evidence="4" id="KW-0408">Iron</keyword>
<evidence type="ECO:0000256" key="6">
    <source>
        <dbReference type="SAM" id="Phobius"/>
    </source>
</evidence>
<feature type="domain" description="Rubredoxin-like" evidence="7">
    <location>
        <begin position="39"/>
        <end position="90"/>
    </location>
</feature>
<evidence type="ECO:0000313" key="8">
    <source>
        <dbReference type="EMBL" id="CAL54708.1"/>
    </source>
</evidence>
<protein>
    <submittedName>
        <fullName evidence="8">Rubredoxin-type fold</fullName>
    </submittedName>
</protein>
<dbReference type="AlphaFoldDB" id="Q014H1"/>
<reference evidence="8 9" key="2">
    <citation type="journal article" date="2014" name="BMC Genomics">
        <title>An improved genome of the model marine alga Ostreococcus tauri unfolds by assessing Illumina de novo assemblies.</title>
        <authorList>
            <person name="Blanc-Mathieu R."/>
            <person name="Verhelst B."/>
            <person name="Derelle E."/>
            <person name="Rombauts S."/>
            <person name="Bouget F.Y."/>
            <person name="Carre I."/>
            <person name="Chateau A."/>
            <person name="Eyre-Walker A."/>
            <person name="Grimsley N."/>
            <person name="Moreau H."/>
            <person name="Piegu B."/>
            <person name="Rivals E."/>
            <person name="Schackwitz W."/>
            <person name="Van de Peer Y."/>
            <person name="Piganeau G."/>
        </authorList>
    </citation>
    <scope>NUCLEOTIDE SEQUENCE [LARGE SCALE GENOMIC DNA]</scope>
    <source>
        <strain evidence="9">OTTH 0595 / CCAP 157/2 / RCC745</strain>
    </source>
</reference>
<dbReference type="GO" id="GO:0043448">
    <property type="term" value="P:alkane catabolic process"/>
    <property type="evidence" value="ECO:0007669"/>
    <property type="project" value="TreeGrafter"/>
</dbReference>
<keyword evidence="9" id="KW-1185">Reference proteome</keyword>
<dbReference type="Gene3D" id="2.20.28.10">
    <property type="match status" value="1"/>
</dbReference>
<gene>
    <name evidence="8" type="ORF">OT_ostta07g04470</name>
</gene>
<dbReference type="CDD" id="cd00730">
    <property type="entry name" value="rubredoxin"/>
    <property type="match status" value="1"/>
</dbReference>
<dbReference type="OMA" id="VCRAGKN"/>
<evidence type="ECO:0000313" key="9">
    <source>
        <dbReference type="Proteomes" id="UP000009170"/>
    </source>
</evidence>
<comment type="caution">
    <text evidence="8">The sequence shown here is derived from an EMBL/GenBank/DDBJ whole genome shotgun (WGS) entry which is preliminary data.</text>
</comment>
<reference evidence="9" key="1">
    <citation type="journal article" date="2006" name="Proc. Natl. Acad. Sci. U.S.A.">
        <title>Genome analysis of the smallest free-living eukaryote Ostreococcus tauri unveils many unique features.</title>
        <authorList>
            <person name="Derelle E."/>
            <person name="Ferraz C."/>
            <person name="Rombauts S."/>
            <person name="Rouze P."/>
            <person name="Worden A.Z."/>
            <person name="Robbens S."/>
            <person name="Partensky F."/>
            <person name="Degroeve S."/>
            <person name="Echeynie S."/>
            <person name="Cooke R."/>
            <person name="Saeys Y."/>
            <person name="Wuyts J."/>
            <person name="Jabbari K."/>
            <person name="Bowler C."/>
            <person name="Panaud O."/>
            <person name="Piegu B."/>
            <person name="Ball S.G."/>
            <person name="Ral J.-P."/>
            <person name="Bouget F.-Y."/>
            <person name="Piganeau G."/>
            <person name="De Baets B."/>
            <person name="Picard A."/>
            <person name="Delseny M."/>
            <person name="Demaille J."/>
            <person name="Van de Peer Y."/>
            <person name="Moreau H."/>
        </authorList>
    </citation>
    <scope>NUCLEOTIDE SEQUENCE [LARGE SCALE GENOMIC DNA]</scope>
    <source>
        <strain evidence="9">OTTH 0595 / CCAP 157/2 / RCC745</strain>
    </source>
</reference>
<dbReference type="PANTHER" id="PTHR47627">
    <property type="entry name" value="RUBREDOXIN"/>
    <property type="match status" value="1"/>
</dbReference>
<accession>Q014H1</accession>
<feature type="region of interest" description="Disordered" evidence="5">
    <location>
        <begin position="1"/>
        <end position="25"/>
    </location>
</feature>
<dbReference type="FunCoup" id="Q014H1">
    <property type="interactions" value="560"/>
</dbReference>
<evidence type="ECO:0000259" key="7">
    <source>
        <dbReference type="PROSITE" id="PS50903"/>
    </source>
</evidence>
<dbReference type="InterPro" id="IPR050526">
    <property type="entry name" value="Rubredoxin_ET"/>
</dbReference>